<dbReference type="PANTHER" id="PTHR44846">
    <property type="entry name" value="MANNOSYL-D-GLYCERATE TRANSPORT/METABOLISM SYSTEM REPRESSOR MNGR-RELATED"/>
    <property type="match status" value="1"/>
</dbReference>
<dbReference type="InterPro" id="IPR028978">
    <property type="entry name" value="Chorismate_lyase_/UTRA_dom_sf"/>
</dbReference>
<dbReference type="PRINTS" id="PR00035">
    <property type="entry name" value="HTHGNTR"/>
</dbReference>
<dbReference type="InterPro" id="IPR000524">
    <property type="entry name" value="Tscrpt_reg_HTH_GntR"/>
</dbReference>
<dbReference type="Gene3D" id="1.10.10.10">
    <property type="entry name" value="Winged helix-like DNA-binding domain superfamily/Winged helix DNA-binding domain"/>
    <property type="match status" value="1"/>
</dbReference>
<evidence type="ECO:0000259" key="4">
    <source>
        <dbReference type="PROSITE" id="PS50949"/>
    </source>
</evidence>
<dbReference type="SMART" id="SM00345">
    <property type="entry name" value="HTH_GNTR"/>
    <property type="match status" value="1"/>
</dbReference>
<dbReference type="Gene3D" id="3.40.1410.10">
    <property type="entry name" value="Chorismate lyase-like"/>
    <property type="match status" value="1"/>
</dbReference>
<keyword evidence="1" id="KW-0805">Transcription regulation</keyword>
<dbReference type="InterPro" id="IPR036390">
    <property type="entry name" value="WH_DNA-bd_sf"/>
</dbReference>
<dbReference type="CDD" id="cd07377">
    <property type="entry name" value="WHTH_GntR"/>
    <property type="match status" value="1"/>
</dbReference>
<dbReference type="OrthoDB" id="7363114at2"/>
<dbReference type="PANTHER" id="PTHR44846:SF17">
    <property type="entry name" value="GNTR-FAMILY TRANSCRIPTIONAL REGULATOR"/>
    <property type="match status" value="1"/>
</dbReference>
<dbReference type="GO" id="GO:0045892">
    <property type="term" value="P:negative regulation of DNA-templated transcription"/>
    <property type="evidence" value="ECO:0007669"/>
    <property type="project" value="TreeGrafter"/>
</dbReference>
<dbReference type="Pfam" id="PF00392">
    <property type="entry name" value="GntR"/>
    <property type="match status" value="1"/>
</dbReference>
<keyword evidence="2" id="KW-0238">DNA-binding</keyword>
<dbReference type="Proteomes" id="UP000322822">
    <property type="component" value="Chromosome 2"/>
</dbReference>
<evidence type="ECO:0000256" key="2">
    <source>
        <dbReference type="ARBA" id="ARBA00023125"/>
    </source>
</evidence>
<dbReference type="SUPFAM" id="SSF64288">
    <property type="entry name" value="Chorismate lyase-like"/>
    <property type="match status" value="1"/>
</dbReference>
<evidence type="ECO:0000256" key="3">
    <source>
        <dbReference type="ARBA" id="ARBA00023163"/>
    </source>
</evidence>
<accession>A0A5P2HD96</accession>
<sequence>MKPRYLELTGQLLEEIASGAYPVGTSLPGELDLADKYGVSRGTIRAALDQIQTLGLISRRKRVGTRVESLTPRPPEYAPSISTIDELMQYSANTERAIHSVRHLVVDIDMAQYLGCEPGTRWMEIQAGRVDPARPDRAVTWYYVYVRSVDGEKIRRKLRQTDQLICDLVCEVNNGYVQEIRQTVRAVGIPEALAGRLAAEPGAHALQFVRQYYDQAGTLIEVSVSLQPADRFAYTTVLHRRPQG</sequence>
<protein>
    <submittedName>
        <fullName evidence="5">GntR family transcriptional regulator</fullName>
    </submittedName>
</protein>
<keyword evidence="3" id="KW-0804">Transcription</keyword>
<name>A0A5P2HD96_9BURK</name>
<reference evidence="5 6" key="1">
    <citation type="submission" date="2019-09" db="EMBL/GenBank/DDBJ databases">
        <title>FDA dAtabase for Regulatory Grade micrObial Sequences (FDA-ARGOS): Supporting development and validation of Infectious Disease Dx tests.</title>
        <authorList>
            <person name="Sciortino C."/>
            <person name="Tallon L."/>
            <person name="Sadzewicz L."/>
            <person name="Vavikolanu K."/>
            <person name="Mehta A."/>
            <person name="Aluvathingal J."/>
            <person name="Nadendla S."/>
            <person name="Nandy P."/>
            <person name="Geyer C."/>
            <person name="Yan Y."/>
            <person name="Sichtig H."/>
        </authorList>
    </citation>
    <scope>NUCLEOTIDE SEQUENCE [LARGE SCALE GENOMIC DNA]</scope>
    <source>
        <strain evidence="5 6">FDAARGOS_664</strain>
    </source>
</reference>
<dbReference type="EMBL" id="CP044067">
    <property type="protein sequence ID" value="QET05463.1"/>
    <property type="molecule type" value="Genomic_DNA"/>
</dbReference>
<feature type="domain" description="HTH gntR-type" evidence="4">
    <location>
        <begin position="2"/>
        <end position="70"/>
    </location>
</feature>
<dbReference type="Pfam" id="PF07702">
    <property type="entry name" value="UTRA"/>
    <property type="match status" value="1"/>
</dbReference>
<dbReference type="PROSITE" id="PS50949">
    <property type="entry name" value="HTH_GNTR"/>
    <property type="match status" value="1"/>
</dbReference>
<organism evidence="5 6">
    <name type="scientific">Cupriavidus pauculus</name>
    <dbReference type="NCBI Taxonomy" id="82633"/>
    <lineage>
        <taxon>Bacteria</taxon>
        <taxon>Pseudomonadati</taxon>
        <taxon>Pseudomonadota</taxon>
        <taxon>Betaproteobacteria</taxon>
        <taxon>Burkholderiales</taxon>
        <taxon>Burkholderiaceae</taxon>
        <taxon>Cupriavidus</taxon>
    </lineage>
</organism>
<evidence type="ECO:0000313" key="5">
    <source>
        <dbReference type="EMBL" id="QET05463.1"/>
    </source>
</evidence>
<proteinExistence type="predicted"/>
<evidence type="ECO:0000313" key="6">
    <source>
        <dbReference type="Proteomes" id="UP000322822"/>
    </source>
</evidence>
<dbReference type="InterPro" id="IPR036388">
    <property type="entry name" value="WH-like_DNA-bd_sf"/>
</dbReference>
<dbReference type="GO" id="GO:0003700">
    <property type="term" value="F:DNA-binding transcription factor activity"/>
    <property type="evidence" value="ECO:0007669"/>
    <property type="project" value="InterPro"/>
</dbReference>
<dbReference type="AlphaFoldDB" id="A0A5P2HD96"/>
<evidence type="ECO:0000256" key="1">
    <source>
        <dbReference type="ARBA" id="ARBA00023015"/>
    </source>
</evidence>
<dbReference type="GO" id="GO:0003677">
    <property type="term" value="F:DNA binding"/>
    <property type="evidence" value="ECO:0007669"/>
    <property type="project" value="UniProtKB-KW"/>
</dbReference>
<dbReference type="RefSeq" id="WP_150375657.1">
    <property type="nucleotide sequence ID" value="NZ_CP044067.1"/>
</dbReference>
<dbReference type="SMART" id="SM00866">
    <property type="entry name" value="UTRA"/>
    <property type="match status" value="1"/>
</dbReference>
<dbReference type="InterPro" id="IPR011663">
    <property type="entry name" value="UTRA"/>
</dbReference>
<dbReference type="InterPro" id="IPR050679">
    <property type="entry name" value="Bact_HTH_transcr_reg"/>
</dbReference>
<dbReference type="SUPFAM" id="SSF46785">
    <property type="entry name" value="Winged helix' DNA-binding domain"/>
    <property type="match status" value="1"/>
</dbReference>
<gene>
    <name evidence="5" type="ORF">FOB72_26010</name>
</gene>